<evidence type="ECO:0000256" key="1">
    <source>
        <dbReference type="ARBA" id="ARBA00004141"/>
    </source>
</evidence>
<evidence type="ECO:0000313" key="7">
    <source>
        <dbReference type="EMBL" id="GAG58234.1"/>
    </source>
</evidence>
<dbReference type="PANTHER" id="PTHR46022:SF1">
    <property type="entry name" value="PROTEIN PATCHED"/>
    <property type="match status" value="1"/>
</dbReference>
<keyword evidence="4 6" id="KW-0472">Membrane</keyword>
<accession>X0YPQ1</accession>
<feature type="transmembrane region" description="Helical" evidence="6">
    <location>
        <begin position="302"/>
        <end position="320"/>
    </location>
</feature>
<evidence type="ECO:0000256" key="6">
    <source>
        <dbReference type="SAM" id="Phobius"/>
    </source>
</evidence>
<evidence type="ECO:0000256" key="2">
    <source>
        <dbReference type="ARBA" id="ARBA00022692"/>
    </source>
</evidence>
<evidence type="ECO:0000256" key="3">
    <source>
        <dbReference type="ARBA" id="ARBA00022989"/>
    </source>
</evidence>
<gene>
    <name evidence="7" type="ORF">S01H4_13948</name>
</gene>
<comment type="caution">
    <text evidence="7">The sequence shown here is derived from an EMBL/GenBank/DDBJ whole genome shotgun (WGS) entry which is preliminary data.</text>
</comment>
<evidence type="ECO:0000256" key="4">
    <source>
        <dbReference type="ARBA" id="ARBA00023136"/>
    </source>
</evidence>
<sequence>FEDVVNTTFVARTDTKWLWIADFNLWTTRQCLENFDPDDPSQKECGRDMMFVGDAADNGTACEGKWIENTIGLANKNIKSVLSDDECSPFEGGICRPSSEMFQEDLDAINATSSDGKSYCPIFDGWSELKLKFCVEKWREYTGGRGGILVEENTATPFKEDGVERGGEFISDDQIISPIPLSSSPTMYATNLYTHEDTVEMIRQTREFCDDAETHCFMTGIPFDFWEQYLTVDSVLLLLSVSSVGIGFVMATVFLFFMLDPASKEFGMKNKIIASLCGGILIAVTNILCLVPVIGISLLADVSLTAFSNMAFVLSVGFATE</sequence>
<dbReference type="AlphaFoldDB" id="X0YPQ1"/>
<keyword evidence="2 6" id="KW-0812">Transmembrane</keyword>
<reference evidence="7" key="1">
    <citation type="journal article" date="2014" name="Front. Microbiol.">
        <title>High frequency of phylogenetically diverse reductive dehalogenase-homologous genes in deep subseafloor sedimentary metagenomes.</title>
        <authorList>
            <person name="Kawai M."/>
            <person name="Futagami T."/>
            <person name="Toyoda A."/>
            <person name="Takaki Y."/>
            <person name="Nishi S."/>
            <person name="Hori S."/>
            <person name="Arai W."/>
            <person name="Tsubouchi T."/>
            <person name="Morono Y."/>
            <person name="Uchiyama I."/>
            <person name="Ito T."/>
            <person name="Fujiyama A."/>
            <person name="Inagaki F."/>
            <person name="Takami H."/>
        </authorList>
    </citation>
    <scope>NUCLEOTIDE SEQUENCE</scope>
    <source>
        <strain evidence="7">Expedition CK06-06</strain>
    </source>
</reference>
<dbReference type="EMBL" id="BART01006128">
    <property type="protein sequence ID" value="GAG58234.1"/>
    <property type="molecule type" value="Genomic_DNA"/>
</dbReference>
<feature type="transmembrane region" description="Helical" evidence="6">
    <location>
        <begin position="235"/>
        <end position="260"/>
    </location>
</feature>
<protein>
    <submittedName>
        <fullName evidence="7">Uncharacterized protein</fullName>
    </submittedName>
</protein>
<keyword evidence="5" id="KW-0325">Glycoprotein</keyword>
<organism evidence="7">
    <name type="scientific">marine sediment metagenome</name>
    <dbReference type="NCBI Taxonomy" id="412755"/>
    <lineage>
        <taxon>unclassified sequences</taxon>
        <taxon>metagenomes</taxon>
        <taxon>ecological metagenomes</taxon>
    </lineage>
</organism>
<keyword evidence="3 6" id="KW-1133">Transmembrane helix</keyword>
<evidence type="ECO:0000256" key="5">
    <source>
        <dbReference type="ARBA" id="ARBA00023180"/>
    </source>
</evidence>
<dbReference type="GO" id="GO:0005886">
    <property type="term" value="C:plasma membrane"/>
    <property type="evidence" value="ECO:0007669"/>
    <property type="project" value="TreeGrafter"/>
</dbReference>
<comment type="subcellular location">
    <subcellularLocation>
        <location evidence="1">Membrane</location>
        <topology evidence="1">Multi-pass membrane protein</topology>
    </subcellularLocation>
</comment>
<feature type="non-terminal residue" evidence="7">
    <location>
        <position position="1"/>
    </location>
</feature>
<feature type="transmembrane region" description="Helical" evidence="6">
    <location>
        <begin position="272"/>
        <end position="296"/>
    </location>
</feature>
<proteinExistence type="predicted"/>
<dbReference type="PANTHER" id="PTHR46022">
    <property type="entry name" value="PROTEIN PATCHED"/>
    <property type="match status" value="1"/>
</dbReference>
<name>X0YPQ1_9ZZZZ</name>